<evidence type="ECO:0000256" key="3">
    <source>
        <dbReference type="ARBA" id="ARBA00022679"/>
    </source>
</evidence>
<dbReference type="FunFam" id="3.30.200.20:FF:000035">
    <property type="entry name" value="Serine/threonine protein kinase Stk1"/>
    <property type="match status" value="1"/>
</dbReference>
<dbReference type="InterPro" id="IPR015943">
    <property type="entry name" value="WD40/YVTN_repeat-like_dom_sf"/>
</dbReference>
<dbReference type="Proteomes" id="UP000612362">
    <property type="component" value="Unassembled WGS sequence"/>
</dbReference>
<dbReference type="PROSITE" id="PS00108">
    <property type="entry name" value="PROTEIN_KINASE_ST"/>
    <property type="match status" value="1"/>
</dbReference>
<name>A0A8J3I5Y0_9CHLR</name>
<evidence type="ECO:0000256" key="2">
    <source>
        <dbReference type="ARBA" id="ARBA00022527"/>
    </source>
</evidence>
<dbReference type="Pfam" id="PF00069">
    <property type="entry name" value="Pkinase"/>
    <property type="match status" value="1"/>
</dbReference>
<dbReference type="Gene3D" id="1.10.510.10">
    <property type="entry name" value="Transferase(Phosphotransferase) domain 1"/>
    <property type="match status" value="1"/>
</dbReference>
<dbReference type="CDD" id="cd14014">
    <property type="entry name" value="STKc_PknB_like"/>
    <property type="match status" value="1"/>
</dbReference>
<dbReference type="InterPro" id="IPR011009">
    <property type="entry name" value="Kinase-like_dom_sf"/>
</dbReference>
<dbReference type="GO" id="GO:0005524">
    <property type="term" value="F:ATP binding"/>
    <property type="evidence" value="ECO:0007669"/>
    <property type="project" value="UniProtKB-KW"/>
</dbReference>
<feature type="transmembrane region" description="Helical" evidence="10">
    <location>
        <begin position="325"/>
        <end position="347"/>
    </location>
</feature>
<evidence type="ECO:0000256" key="9">
    <source>
        <dbReference type="PROSITE-ProRule" id="PRU00221"/>
    </source>
</evidence>
<organism evidence="12 13">
    <name type="scientific">Ktedonospora formicarum</name>
    <dbReference type="NCBI Taxonomy" id="2778364"/>
    <lineage>
        <taxon>Bacteria</taxon>
        <taxon>Bacillati</taxon>
        <taxon>Chloroflexota</taxon>
        <taxon>Ktedonobacteria</taxon>
        <taxon>Ktedonobacterales</taxon>
        <taxon>Ktedonobacteraceae</taxon>
        <taxon>Ktedonospora</taxon>
    </lineage>
</organism>
<dbReference type="PROSITE" id="PS50011">
    <property type="entry name" value="PROTEIN_KINASE_DOM"/>
    <property type="match status" value="1"/>
</dbReference>
<sequence>MSSTYVTLQRLNVNSLGRYNIIRRIGRGGAGDVWLCWDPRLEREVAIKTLSLRHQQDQSFLRRFEHEARITSTLSHPHILQVHDTGKQSLASGELLPYIVMPLIKEGSLQERLTTGRVYPAAEAFRLLKQAAQAIDYAHEQRIIHRDIKPSNMLMRDERWLFLSDFGIARLLATDKPGTVSDVGTPAYMAPEQSQGRVSTTSDIYSLAVIVYQMFTGQLPFEGSTALATMVQHILKEPPPPSQLNATLPVAFERILLQGLAKDPEVRPALAVDLIDQLEAAYTYPERRYEGLRTLKAMPSLAFQDRILRDEEPRHKLARPDRRQVLFGAALTSAFVAGGVLGGWGWLRHLSTLPRQVPLQLPLSARPGSTEPTNLSLVLTGHNFAPDTMLWSPDSSALITASSNGQIFRWDIASLLRSPARSDASPLYSQSLLFQNRSMILALSPMGRNWLLPTI</sequence>
<feature type="domain" description="Protein kinase" evidence="11">
    <location>
        <begin position="19"/>
        <end position="282"/>
    </location>
</feature>
<dbReference type="Gene3D" id="2.130.10.10">
    <property type="entry name" value="YVTN repeat-like/Quinoprotein amine dehydrogenase"/>
    <property type="match status" value="1"/>
</dbReference>
<comment type="catalytic activity">
    <reaction evidence="8">
        <text>L-seryl-[protein] + ATP = O-phospho-L-seryl-[protein] + ADP + H(+)</text>
        <dbReference type="Rhea" id="RHEA:17989"/>
        <dbReference type="Rhea" id="RHEA-COMP:9863"/>
        <dbReference type="Rhea" id="RHEA-COMP:11604"/>
        <dbReference type="ChEBI" id="CHEBI:15378"/>
        <dbReference type="ChEBI" id="CHEBI:29999"/>
        <dbReference type="ChEBI" id="CHEBI:30616"/>
        <dbReference type="ChEBI" id="CHEBI:83421"/>
        <dbReference type="ChEBI" id="CHEBI:456216"/>
        <dbReference type="EC" id="2.7.11.1"/>
    </reaction>
</comment>
<keyword evidence="10" id="KW-1133">Transmembrane helix</keyword>
<keyword evidence="10" id="KW-0472">Membrane</keyword>
<evidence type="ECO:0000256" key="5">
    <source>
        <dbReference type="ARBA" id="ARBA00022777"/>
    </source>
</evidence>
<dbReference type="PROSITE" id="PS50294">
    <property type="entry name" value="WD_REPEATS_REGION"/>
    <property type="match status" value="1"/>
</dbReference>
<keyword evidence="9" id="KW-0853">WD repeat</keyword>
<dbReference type="SUPFAM" id="SSF56112">
    <property type="entry name" value="Protein kinase-like (PK-like)"/>
    <property type="match status" value="1"/>
</dbReference>
<evidence type="ECO:0000256" key="1">
    <source>
        <dbReference type="ARBA" id="ARBA00012513"/>
    </source>
</evidence>
<dbReference type="InterPro" id="IPR000719">
    <property type="entry name" value="Prot_kinase_dom"/>
</dbReference>
<evidence type="ECO:0000313" key="13">
    <source>
        <dbReference type="Proteomes" id="UP000612362"/>
    </source>
</evidence>
<proteinExistence type="predicted"/>
<keyword evidence="4" id="KW-0547">Nucleotide-binding</keyword>
<evidence type="ECO:0000256" key="10">
    <source>
        <dbReference type="SAM" id="Phobius"/>
    </source>
</evidence>
<protein>
    <recommendedName>
        <fullName evidence="1">non-specific serine/threonine protein kinase</fullName>
        <ecNumber evidence="1">2.7.11.1</ecNumber>
    </recommendedName>
</protein>
<evidence type="ECO:0000256" key="4">
    <source>
        <dbReference type="ARBA" id="ARBA00022741"/>
    </source>
</evidence>
<dbReference type="InterPro" id="IPR011044">
    <property type="entry name" value="Quino_amine_DH_bsu"/>
</dbReference>
<keyword evidence="6" id="KW-0067">ATP-binding</keyword>
<evidence type="ECO:0000256" key="8">
    <source>
        <dbReference type="ARBA" id="ARBA00048679"/>
    </source>
</evidence>
<keyword evidence="10" id="KW-0812">Transmembrane</keyword>
<comment type="caution">
    <text evidence="12">The sequence shown here is derived from an EMBL/GenBank/DDBJ whole genome shotgun (WGS) entry which is preliminary data.</text>
</comment>
<dbReference type="PROSITE" id="PS50082">
    <property type="entry name" value="WD_REPEATS_2"/>
    <property type="match status" value="1"/>
</dbReference>
<gene>
    <name evidence="12" type="ORF">KSX_46510</name>
</gene>
<feature type="repeat" description="WD" evidence="9">
    <location>
        <begin position="379"/>
        <end position="414"/>
    </location>
</feature>
<evidence type="ECO:0000313" key="12">
    <source>
        <dbReference type="EMBL" id="GHO46488.1"/>
    </source>
</evidence>
<keyword evidence="2" id="KW-0723">Serine/threonine-protein kinase</keyword>
<dbReference type="PANTHER" id="PTHR43289:SF6">
    <property type="entry name" value="SERINE_THREONINE-PROTEIN KINASE NEKL-3"/>
    <property type="match status" value="1"/>
</dbReference>
<accession>A0A8J3I5Y0</accession>
<dbReference type="EC" id="2.7.11.1" evidence="1"/>
<dbReference type="RefSeq" id="WP_220195862.1">
    <property type="nucleotide sequence ID" value="NZ_BNJF01000002.1"/>
</dbReference>
<dbReference type="SMART" id="SM00320">
    <property type="entry name" value="WD40"/>
    <property type="match status" value="1"/>
</dbReference>
<keyword evidence="3" id="KW-0808">Transferase</keyword>
<keyword evidence="13" id="KW-1185">Reference proteome</keyword>
<dbReference type="InterPro" id="IPR008271">
    <property type="entry name" value="Ser/Thr_kinase_AS"/>
</dbReference>
<dbReference type="EMBL" id="BNJF01000002">
    <property type="protein sequence ID" value="GHO46488.1"/>
    <property type="molecule type" value="Genomic_DNA"/>
</dbReference>
<dbReference type="GO" id="GO:0004674">
    <property type="term" value="F:protein serine/threonine kinase activity"/>
    <property type="evidence" value="ECO:0007669"/>
    <property type="project" value="UniProtKB-KW"/>
</dbReference>
<dbReference type="InterPro" id="IPR001680">
    <property type="entry name" value="WD40_rpt"/>
</dbReference>
<evidence type="ECO:0000259" key="11">
    <source>
        <dbReference type="PROSITE" id="PS50011"/>
    </source>
</evidence>
<dbReference type="SMART" id="SM00220">
    <property type="entry name" value="S_TKc"/>
    <property type="match status" value="1"/>
</dbReference>
<dbReference type="SUPFAM" id="SSF50969">
    <property type="entry name" value="YVTN repeat-like/Quinoprotein amine dehydrogenase"/>
    <property type="match status" value="1"/>
</dbReference>
<comment type="catalytic activity">
    <reaction evidence="7">
        <text>L-threonyl-[protein] + ATP = O-phospho-L-threonyl-[protein] + ADP + H(+)</text>
        <dbReference type="Rhea" id="RHEA:46608"/>
        <dbReference type="Rhea" id="RHEA-COMP:11060"/>
        <dbReference type="Rhea" id="RHEA-COMP:11605"/>
        <dbReference type="ChEBI" id="CHEBI:15378"/>
        <dbReference type="ChEBI" id="CHEBI:30013"/>
        <dbReference type="ChEBI" id="CHEBI:30616"/>
        <dbReference type="ChEBI" id="CHEBI:61977"/>
        <dbReference type="ChEBI" id="CHEBI:456216"/>
        <dbReference type="EC" id="2.7.11.1"/>
    </reaction>
</comment>
<keyword evidence="5" id="KW-0418">Kinase</keyword>
<dbReference type="Gene3D" id="3.30.200.20">
    <property type="entry name" value="Phosphorylase Kinase, domain 1"/>
    <property type="match status" value="1"/>
</dbReference>
<reference evidence="12" key="1">
    <citation type="submission" date="2020-10" db="EMBL/GenBank/DDBJ databases">
        <title>Taxonomic study of unclassified bacteria belonging to the class Ktedonobacteria.</title>
        <authorList>
            <person name="Yabe S."/>
            <person name="Wang C.M."/>
            <person name="Zheng Y."/>
            <person name="Sakai Y."/>
            <person name="Cavaletti L."/>
            <person name="Monciardini P."/>
            <person name="Donadio S."/>
        </authorList>
    </citation>
    <scope>NUCLEOTIDE SEQUENCE</scope>
    <source>
        <strain evidence="12">SOSP1-1</strain>
    </source>
</reference>
<dbReference type="AlphaFoldDB" id="A0A8J3I5Y0"/>
<evidence type="ECO:0000256" key="6">
    <source>
        <dbReference type="ARBA" id="ARBA00022840"/>
    </source>
</evidence>
<dbReference type="PANTHER" id="PTHR43289">
    <property type="entry name" value="MITOGEN-ACTIVATED PROTEIN KINASE KINASE KINASE 20-RELATED"/>
    <property type="match status" value="1"/>
</dbReference>
<evidence type="ECO:0000256" key="7">
    <source>
        <dbReference type="ARBA" id="ARBA00047899"/>
    </source>
</evidence>